<keyword evidence="3" id="KW-1185">Reference proteome</keyword>
<sequence length="107" mass="12087">MEIHPRVRQAVREGDGALRGAALQPTFQVQGQFILQTAKHPVDFPSLFLFPTPAVSYLPTTFLSHYPFDYSPFIRFSLLITFSPLISTVFSSFRLSSLFPAFFAKLT</sequence>
<organism evidence="2 3">
    <name type="scientific">Aspergillus parasiticus</name>
    <dbReference type="NCBI Taxonomy" id="5067"/>
    <lineage>
        <taxon>Eukaryota</taxon>
        <taxon>Fungi</taxon>
        <taxon>Dikarya</taxon>
        <taxon>Ascomycota</taxon>
        <taxon>Pezizomycotina</taxon>
        <taxon>Eurotiomycetes</taxon>
        <taxon>Eurotiomycetidae</taxon>
        <taxon>Eurotiales</taxon>
        <taxon>Aspergillaceae</taxon>
        <taxon>Aspergillus</taxon>
        <taxon>Aspergillus subgen. Circumdati</taxon>
    </lineage>
</organism>
<dbReference type="VEuPathDB" id="FungiDB:BDV34DRAFT_43241"/>
<keyword evidence="1" id="KW-1133">Transmembrane helix</keyword>
<dbReference type="Proteomes" id="UP000326532">
    <property type="component" value="Unassembled WGS sequence"/>
</dbReference>
<keyword evidence="1" id="KW-0472">Membrane</keyword>
<gene>
    <name evidence="2" type="ORF">BDV34DRAFT_43241</name>
</gene>
<evidence type="ECO:0000256" key="1">
    <source>
        <dbReference type="SAM" id="Phobius"/>
    </source>
</evidence>
<proteinExistence type="predicted"/>
<dbReference type="AlphaFoldDB" id="A0A5N6D285"/>
<accession>A0A5N6D285</accession>
<evidence type="ECO:0000313" key="2">
    <source>
        <dbReference type="EMBL" id="KAB8199322.1"/>
    </source>
</evidence>
<dbReference type="EMBL" id="ML735082">
    <property type="protein sequence ID" value="KAB8199322.1"/>
    <property type="molecule type" value="Genomic_DNA"/>
</dbReference>
<reference evidence="2 3" key="1">
    <citation type="submission" date="2019-04" db="EMBL/GenBank/DDBJ databases">
        <title>Fungal friends and foes A comparative genomics study of 23 Aspergillus species from section Flavi.</title>
        <authorList>
            <consortium name="DOE Joint Genome Institute"/>
            <person name="Kjaerbolling I."/>
            <person name="Vesth T.C."/>
            <person name="Frisvad J.C."/>
            <person name="Nybo J.L."/>
            <person name="Theobald S."/>
            <person name="Kildgaard S."/>
            <person name="Petersen T.I."/>
            <person name="Kuo A."/>
            <person name="Sato A."/>
            <person name="Lyhne E.K."/>
            <person name="Kogle M.E."/>
            <person name="Wiebenga A."/>
            <person name="Kun R.S."/>
            <person name="Lubbers R.J."/>
            <person name="Makela M.R."/>
            <person name="Barry K."/>
            <person name="Chovatia M."/>
            <person name="Clum A."/>
            <person name="Daum C."/>
            <person name="Haridas S."/>
            <person name="He G."/>
            <person name="LaButti K."/>
            <person name="Lipzen A."/>
            <person name="Mondo S."/>
            <person name="Pangilinan J."/>
            <person name="Riley R."/>
            <person name="Salamov A."/>
            <person name="Simmons B.A."/>
            <person name="Magnuson J.K."/>
            <person name="Henrissat B."/>
            <person name="Mortensen U.H."/>
            <person name="Larsen T.O."/>
            <person name="De vries R.P."/>
            <person name="Grigoriev I.V."/>
            <person name="Machida M."/>
            <person name="Baker S.E."/>
            <person name="Andersen M.R."/>
        </authorList>
    </citation>
    <scope>NUCLEOTIDE SEQUENCE [LARGE SCALE GENOMIC DNA]</scope>
    <source>
        <strain evidence="2 3">CBS 117618</strain>
    </source>
</reference>
<name>A0A5N6D285_ASPPA</name>
<feature type="transmembrane region" description="Helical" evidence="1">
    <location>
        <begin position="73"/>
        <end position="93"/>
    </location>
</feature>
<keyword evidence="1" id="KW-0812">Transmembrane</keyword>
<evidence type="ECO:0000313" key="3">
    <source>
        <dbReference type="Proteomes" id="UP000326532"/>
    </source>
</evidence>
<protein>
    <submittedName>
        <fullName evidence="2">Uncharacterized protein</fullName>
    </submittedName>
</protein>